<sequence length="194" mass="22038">MSEHPQARPIKGVHHTAFRCRDAAQTIWFYRDVLGLVDPTGVVLEEVTGTGENDPYMHVFFQMKNGEYIAFFDAPGSADPDWFARKESFDMHYAFEVASEEDLLAMQARIQSFGVTALGPVDHHDFVRSIYMYDPNGIQIELTYRLPDHDKVLGAAAATFDQLLADWQARTREEKVAKFGAEAIDRRARRPAQV</sequence>
<dbReference type="PANTHER" id="PTHR21366">
    <property type="entry name" value="GLYOXALASE FAMILY PROTEIN"/>
    <property type="match status" value="1"/>
</dbReference>
<evidence type="ECO:0000313" key="11">
    <source>
        <dbReference type="Proteomes" id="UP000016568"/>
    </source>
</evidence>
<evidence type="ECO:0000313" key="10">
    <source>
        <dbReference type="EMBL" id="GAD47797.1"/>
    </source>
</evidence>
<dbReference type="OrthoDB" id="4725692at2"/>
<keyword evidence="6 8" id="KW-0560">Oxidoreductase</keyword>
<evidence type="ECO:0000256" key="1">
    <source>
        <dbReference type="ARBA" id="ARBA00001954"/>
    </source>
</evidence>
<dbReference type="Pfam" id="PF00903">
    <property type="entry name" value="Glyoxalase"/>
    <property type="match status" value="1"/>
</dbReference>
<evidence type="ECO:0000256" key="8">
    <source>
        <dbReference type="RuleBase" id="RU000683"/>
    </source>
</evidence>
<protein>
    <submittedName>
        <fullName evidence="10">Glyoxalase family protein</fullName>
    </submittedName>
</protein>
<evidence type="ECO:0000256" key="5">
    <source>
        <dbReference type="ARBA" id="ARBA00022964"/>
    </source>
</evidence>
<comment type="caution">
    <text evidence="10">The sequence shown here is derived from an EMBL/GenBank/DDBJ whole genome shotgun (WGS) entry which is preliminary data.</text>
</comment>
<dbReference type="EMBL" id="BASZ01000001">
    <property type="protein sequence ID" value="GAD47797.1"/>
    <property type="molecule type" value="Genomic_DNA"/>
</dbReference>
<dbReference type="InterPro" id="IPR050383">
    <property type="entry name" value="GlyoxalaseI/FosfomycinResist"/>
</dbReference>
<evidence type="ECO:0000256" key="6">
    <source>
        <dbReference type="ARBA" id="ARBA00023002"/>
    </source>
</evidence>
<dbReference type="GO" id="GO:0008198">
    <property type="term" value="F:ferrous iron binding"/>
    <property type="evidence" value="ECO:0007669"/>
    <property type="project" value="InterPro"/>
</dbReference>
<dbReference type="Gene3D" id="3.10.180.10">
    <property type="entry name" value="2,3-Dihydroxybiphenyl 1,2-Dioxygenase, domain 1"/>
    <property type="match status" value="1"/>
</dbReference>
<keyword evidence="7 8" id="KW-0408">Iron</keyword>
<keyword evidence="4 8" id="KW-0058">Aromatic hydrocarbons catabolism</keyword>
<dbReference type="PROSITE" id="PS51819">
    <property type="entry name" value="VOC"/>
    <property type="match status" value="1"/>
</dbReference>
<evidence type="ECO:0000256" key="3">
    <source>
        <dbReference type="ARBA" id="ARBA00022723"/>
    </source>
</evidence>
<comment type="cofactor">
    <cofactor evidence="1 8">
        <name>Fe(2+)</name>
        <dbReference type="ChEBI" id="CHEBI:29033"/>
    </cofactor>
</comment>
<feature type="domain" description="VOC" evidence="9">
    <location>
        <begin position="12"/>
        <end position="145"/>
    </location>
</feature>
<dbReference type="InterPro" id="IPR004360">
    <property type="entry name" value="Glyas_Fos-R_dOase_dom"/>
</dbReference>
<evidence type="ECO:0000259" key="9">
    <source>
        <dbReference type="PROSITE" id="PS51819"/>
    </source>
</evidence>
<gene>
    <name evidence="10" type="ORF">NT2_01_05710</name>
</gene>
<dbReference type="GO" id="GO:0051213">
    <property type="term" value="F:dioxygenase activity"/>
    <property type="evidence" value="ECO:0007669"/>
    <property type="project" value="UniProtKB-KW"/>
</dbReference>
<dbReference type="PANTHER" id="PTHR21366:SF31">
    <property type="entry name" value="METALLOTHIOL TRANSFERASE FOSB"/>
    <property type="match status" value="1"/>
</dbReference>
<dbReference type="AlphaFoldDB" id="U2YIA7"/>
<evidence type="ECO:0000256" key="7">
    <source>
        <dbReference type="ARBA" id="ARBA00023004"/>
    </source>
</evidence>
<reference evidence="10 11" key="1">
    <citation type="submission" date="2013-09" db="EMBL/GenBank/DDBJ databases">
        <title>Whole genome shotgun sequence of Novosphingobium tardaugens NBRC 16725.</title>
        <authorList>
            <person name="Isaki S."/>
            <person name="Hosoyama A."/>
            <person name="Tsuchikane K."/>
            <person name="Katsumata H."/>
            <person name="Ando Y."/>
            <person name="Yamazaki S."/>
            <person name="Fujita N."/>
        </authorList>
    </citation>
    <scope>NUCLEOTIDE SEQUENCE [LARGE SCALE GENOMIC DNA]</scope>
    <source>
        <strain evidence="10 11">NBRC 16725</strain>
    </source>
</reference>
<comment type="similarity">
    <text evidence="2 8">Belongs to the extradiol ring-cleavage dioxygenase family.</text>
</comment>
<dbReference type="SUPFAM" id="SSF54593">
    <property type="entry name" value="Glyoxalase/Bleomycin resistance protein/Dihydroxybiphenyl dioxygenase"/>
    <property type="match status" value="1"/>
</dbReference>
<dbReference type="Proteomes" id="UP000016568">
    <property type="component" value="Unassembled WGS sequence"/>
</dbReference>
<dbReference type="InterPro" id="IPR029068">
    <property type="entry name" value="Glyas_Bleomycin-R_OHBP_Dase"/>
</dbReference>
<dbReference type="RefSeq" id="WP_021688704.1">
    <property type="nucleotide sequence ID" value="NZ_BASZ01000001.1"/>
</dbReference>
<proteinExistence type="inferred from homology"/>
<dbReference type="InterPro" id="IPR000486">
    <property type="entry name" value="Xdiol_ring_cleave_dOase_1/2"/>
</dbReference>
<keyword evidence="5 8" id="KW-0223">Dioxygenase</keyword>
<dbReference type="InterPro" id="IPR037523">
    <property type="entry name" value="VOC_core"/>
</dbReference>
<evidence type="ECO:0000256" key="4">
    <source>
        <dbReference type="ARBA" id="ARBA00022797"/>
    </source>
</evidence>
<keyword evidence="3" id="KW-0479">Metal-binding</keyword>
<accession>U2YIA7</accession>
<dbReference type="PROSITE" id="PS00082">
    <property type="entry name" value="EXTRADIOL_DIOXYGENAS"/>
    <property type="match status" value="1"/>
</dbReference>
<keyword evidence="11" id="KW-1185">Reference proteome</keyword>
<organism evidence="10 11">
    <name type="scientific">Caenibius tardaugens NBRC 16725</name>
    <dbReference type="NCBI Taxonomy" id="1219035"/>
    <lineage>
        <taxon>Bacteria</taxon>
        <taxon>Pseudomonadati</taxon>
        <taxon>Pseudomonadota</taxon>
        <taxon>Alphaproteobacteria</taxon>
        <taxon>Sphingomonadales</taxon>
        <taxon>Erythrobacteraceae</taxon>
        <taxon>Caenibius</taxon>
    </lineage>
</organism>
<evidence type="ECO:0000256" key="2">
    <source>
        <dbReference type="ARBA" id="ARBA00008784"/>
    </source>
</evidence>
<dbReference type="CDD" id="cd06587">
    <property type="entry name" value="VOC"/>
    <property type="match status" value="1"/>
</dbReference>
<name>U2YIA7_9SPHN</name>
<dbReference type="eggNOG" id="COG0346">
    <property type="taxonomic scope" value="Bacteria"/>
</dbReference>